<dbReference type="EMBL" id="JBHTEE010000001">
    <property type="protein sequence ID" value="MFC7599085.1"/>
    <property type="molecule type" value="Genomic_DNA"/>
</dbReference>
<protein>
    <submittedName>
        <fullName evidence="6">Acyl-CoA dehydrogenase family protein</fullName>
        <ecNumber evidence="6">1.-.-.-</ecNumber>
    </submittedName>
</protein>
<dbReference type="EC" id="1.-.-.-" evidence="6"/>
<gene>
    <name evidence="6" type="ORF">ACFQVD_03050</name>
</gene>
<dbReference type="Pfam" id="PF02771">
    <property type="entry name" value="Acyl-CoA_dh_N"/>
    <property type="match status" value="1"/>
</dbReference>
<dbReference type="InterPro" id="IPR046373">
    <property type="entry name" value="Acyl-CoA_Oxase/DH_mid-dom_sf"/>
</dbReference>
<evidence type="ECO:0000259" key="4">
    <source>
        <dbReference type="Pfam" id="PF02771"/>
    </source>
</evidence>
<dbReference type="SUPFAM" id="SSF56645">
    <property type="entry name" value="Acyl-CoA dehydrogenase NM domain-like"/>
    <property type="match status" value="1"/>
</dbReference>
<evidence type="ECO:0000313" key="6">
    <source>
        <dbReference type="EMBL" id="MFC7599085.1"/>
    </source>
</evidence>
<dbReference type="CDD" id="cd00567">
    <property type="entry name" value="ACAD"/>
    <property type="match status" value="1"/>
</dbReference>
<dbReference type="Gene3D" id="2.40.110.10">
    <property type="entry name" value="Butyryl-CoA Dehydrogenase, subunit A, domain 2"/>
    <property type="match status" value="1"/>
</dbReference>
<dbReference type="Proteomes" id="UP001596514">
    <property type="component" value="Unassembled WGS sequence"/>
</dbReference>
<dbReference type="Pfam" id="PF08028">
    <property type="entry name" value="Acyl-CoA_dh_2"/>
    <property type="match status" value="1"/>
</dbReference>
<dbReference type="GO" id="GO:0016491">
    <property type="term" value="F:oxidoreductase activity"/>
    <property type="evidence" value="ECO:0007669"/>
    <property type="project" value="UniProtKB-KW"/>
</dbReference>
<evidence type="ECO:0000313" key="7">
    <source>
        <dbReference type="Proteomes" id="UP001596514"/>
    </source>
</evidence>
<feature type="domain" description="Acyl-CoA dehydrogenase C-terminal" evidence="5">
    <location>
        <begin position="252"/>
        <end position="370"/>
    </location>
</feature>
<dbReference type="Gene3D" id="1.20.140.10">
    <property type="entry name" value="Butyryl-CoA Dehydrogenase, subunit A, domain 3"/>
    <property type="match status" value="1"/>
</dbReference>
<evidence type="ECO:0000256" key="1">
    <source>
        <dbReference type="ARBA" id="ARBA00022630"/>
    </source>
</evidence>
<evidence type="ECO:0000259" key="3">
    <source>
        <dbReference type="Pfam" id="PF02770"/>
    </source>
</evidence>
<dbReference type="PANTHER" id="PTHR43884:SF25">
    <property type="entry name" value="ACYL-COA DEHYDROGENASE YDBM-RELATED"/>
    <property type="match status" value="1"/>
</dbReference>
<dbReference type="InterPro" id="IPR009100">
    <property type="entry name" value="AcylCoA_DH/oxidase_NM_dom_sf"/>
</dbReference>
<dbReference type="PIRSF" id="PIRSF016578">
    <property type="entry name" value="HsaA"/>
    <property type="match status" value="1"/>
</dbReference>
<keyword evidence="7" id="KW-1185">Reference proteome</keyword>
<reference evidence="7" key="1">
    <citation type="journal article" date="2019" name="Int. J. Syst. Evol. Microbiol.">
        <title>The Global Catalogue of Microorganisms (GCM) 10K type strain sequencing project: providing services to taxonomists for standard genome sequencing and annotation.</title>
        <authorList>
            <consortium name="The Broad Institute Genomics Platform"/>
            <consortium name="The Broad Institute Genome Sequencing Center for Infectious Disease"/>
            <person name="Wu L."/>
            <person name="Ma J."/>
        </authorList>
    </citation>
    <scope>NUCLEOTIDE SEQUENCE [LARGE SCALE GENOMIC DNA]</scope>
    <source>
        <strain evidence="7">JCM 10083</strain>
    </source>
</reference>
<evidence type="ECO:0000259" key="5">
    <source>
        <dbReference type="Pfam" id="PF08028"/>
    </source>
</evidence>
<dbReference type="InterPro" id="IPR037069">
    <property type="entry name" value="AcylCoA_DH/ox_N_sf"/>
</dbReference>
<feature type="domain" description="Acyl-CoA oxidase/dehydrogenase middle" evidence="3">
    <location>
        <begin position="121"/>
        <end position="222"/>
    </location>
</feature>
<dbReference type="InterPro" id="IPR036250">
    <property type="entry name" value="AcylCo_DH-like_C"/>
</dbReference>
<dbReference type="RefSeq" id="WP_343963381.1">
    <property type="nucleotide sequence ID" value="NZ_BAAAGK010000017.1"/>
</dbReference>
<keyword evidence="1" id="KW-0285">Flavoprotein</keyword>
<organism evidence="6 7">
    <name type="scientific">Streptosporangium amethystogenes subsp. fukuiense</name>
    <dbReference type="NCBI Taxonomy" id="698418"/>
    <lineage>
        <taxon>Bacteria</taxon>
        <taxon>Bacillati</taxon>
        <taxon>Actinomycetota</taxon>
        <taxon>Actinomycetes</taxon>
        <taxon>Streptosporangiales</taxon>
        <taxon>Streptosporangiaceae</taxon>
        <taxon>Streptosporangium</taxon>
    </lineage>
</organism>
<feature type="domain" description="Acyl-CoA dehydrogenase/oxidase N-terminal" evidence="4">
    <location>
        <begin position="18"/>
        <end position="89"/>
    </location>
</feature>
<name>A0ABW2SS14_9ACTN</name>
<dbReference type="Gene3D" id="1.10.540.10">
    <property type="entry name" value="Acyl-CoA dehydrogenase/oxidase, N-terminal domain"/>
    <property type="match status" value="1"/>
</dbReference>
<accession>A0ABW2SS14</accession>
<comment type="caution">
    <text evidence="6">The sequence shown here is derived from an EMBL/GenBank/DDBJ whole genome shotgun (WGS) entry which is preliminary data.</text>
</comment>
<dbReference type="SUPFAM" id="SSF47203">
    <property type="entry name" value="Acyl-CoA dehydrogenase C-terminal domain-like"/>
    <property type="match status" value="1"/>
</dbReference>
<dbReference type="PANTHER" id="PTHR43884">
    <property type="entry name" value="ACYL-COA DEHYDROGENASE"/>
    <property type="match status" value="1"/>
</dbReference>
<dbReference type="InterPro" id="IPR013107">
    <property type="entry name" value="Acyl-CoA_DH_C"/>
</dbReference>
<sequence>MVSPLTGARTERQVLAALQELVPAISARVAREDRPHAETFADLRAAGLPSFVIPAAYGGGGATLPQASRVIRTLAAADASAALVLAMHYIHGTRLLSPQVPGRGAAELGRTLAVTDGLVNFASSERLSGAPSRGGAVQTRATRGDDGSWLLSGHKRYVTGSIALDHLLVSATVDDDGDDTAAEPVARTFVVPADADGVRIEPTWDTFGMRGSASHDVILDGVTVSADAVAEAYDPEVAPEITRTFGAWWALLLASIHLGIAEAAREAALVFATGPRGDGRPGSRAEQPRTQEHAARVELALLQARLLLEDAARRCEGVPEPADVVQATATKLLVHRHASDAVDHACRLVGGASVWNASPLGRHFRDLRVALFNPPNEDVVIDAVGRAALGLNEKGTWT</sequence>
<evidence type="ECO:0000256" key="2">
    <source>
        <dbReference type="ARBA" id="ARBA00023002"/>
    </source>
</evidence>
<proteinExistence type="predicted"/>
<dbReference type="Pfam" id="PF02770">
    <property type="entry name" value="Acyl-CoA_dh_M"/>
    <property type="match status" value="1"/>
</dbReference>
<dbReference type="InterPro" id="IPR006091">
    <property type="entry name" value="Acyl-CoA_Oxase/DH_mid-dom"/>
</dbReference>
<keyword evidence="2 6" id="KW-0560">Oxidoreductase</keyword>
<dbReference type="InterPro" id="IPR013786">
    <property type="entry name" value="AcylCoA_DH/ox_N"/>
</dbReference>